<evidence type="ECO:0000313" key="2">
    <source>
        <dbReference type="Proteomes" id="UP000789920"/>
    </source>
</evidence>
<accession>A0ACA9SQW0</accession>
<gene>
    <name evidence="1" type="ORF">RPERSI_LOCUS34258</name>
</gene>
<name>A0ACA9SQW0_9GLOM</name>
<dbReference type="EMBL" id="CAJVQC010152314">
    <property type="protein sequence ID" value="CAG8846662.1"/>
    <property type="molecule type" value="Genomic_DNA"/>
</dbReference>
<sequence>SSISLRKEAVEVLDWGVLEGLDFFLLGGEFGSFSGHEFGKLDLLTMNTN</sequence>
<feature type="non-terminal residue" evidence="1">
    <location>
        <position position="1"/>
    </location>
</feature>
<reference evidence="1" key="1">
    <citation type="submission" date="2021-06" db="EMBL/GenBank/DDBJ databases">
        <authorList>
            <person name="Kallberg Y."/>
            <person name="Tangrot J."/>
            <person name="Rosling A."/>
        </authorList>
    </citation>
    <scope>NUCLEOTIDE SEQUENCE</scope>
    <source>
        <strain evidence="1">MA461A</strain>
    </source>
</reference>
<evidence type="ECO:0000313" key="1">
    <source>
        <dbReference type="EMBL" id="CAG8846662.1"/>
    </source>
</evidence>
<keyword evidence="2" id="KW-1185">Reference proteome</keyword>
<organism evidence="1 2">
    <name type="scientific">Racocetra persica</name>
    <dbReference type="NCBI Taxonomy" id="160502"/>
    <lineage>
        <taxon>Eukaryota</taxon>
        <taxon>Fungi</taxon>
        <taxon>Fungi incertae sedis</taxon>
        <taxon>Mucoromycota</taxon>
        <taxon>Glomeromycotina</taxon>
        <taxon>Glomeromycetes</taxon>
        <taxon>Diversisporales</taxon>
        <taxon>Gigasporaceae</taxon>
        <taxon>Racocetra</taxon>
    </lineage>
</organism>
<protein>
    <submittedName>
        <fullName evidence="1">6110_t:CDS:1</fullName>
    </submittedName>
</protein>
<dbReference type="Proteomes" id="UP000789920">
    <property type="component" value="Unassembled WGS sequence"/>
</dbReference>
<proteinExistence type="predicted"/>
<comment type="caution">
    <text evidence="1">The sequence shown here is derived from an EMBL/GenBank/DDBJ whole genome shotgun (WGS) entry which is preliminary data.</text>
</comment>